<protein>
    <submittedName>
        <fullName evidence="2">Uncharacterized protein</fullName>
    </submittedName>
</protein>
<keyword evidence="3" id="KW-1185">Reference proteome</keyword>
<dbReference type="Proteomes" id="UP000756921">
    <property type="component" value="Unassembled WGS sequence"/>
</dbReference>
<evidence type="ECO:0000256" key="1">
    <source>
        <dbReference type="SAM" id="MobiDB-lite"/>
    </source>
</evidence>
<dbReference type="EMBL" id="WJXW01000001">
    <property type="protein sequence ID" value="KAF9741708.1"/>
    <property type="molecule type" value="Genomic_DNA"/>
</dbReference>
<accession>A0A9P6GUD2</accession>
<dbReference type="AlphaFoldDB" id="A0A9P6GUD2"/>
<dbReference type="OrthoDB" id="3783128at2759"/>
<evidence type="ECO:0000313" key="3">
    <source>
        <dbReference type="Proteomes" id="UP000756921"/>
    </source>
</evidence>
<sequence>MASGNIPVPPAPKLNLPLQHYFQPKAQTKAQEAPQANLKMETKRNPEEELHEIFDWAQTLDIKEDMPLRLLVATSAVARNEFIEKDDKNMTQFGTPQPGVSLALEHLVKYMVGVMKVKKRHYALAATTCTKDIDLLLVAYILGWNQYIHNLHNYWWAKFNNEPLSAMGFETVSAMDERIMIFSDRFGILNLFVRRFASDPMYEEWRAKLPNIEAAVHRHNAERVGHQKRTKEQRRQKKKEWKEAAMKEQFDENLRAARGGRPGGYGMGV</sequence>
<proteinExistence type="predicted"/>
<feature type="compositionally biased region" description="Basic residues" evidence="1">
    <location>
        <begin position="226"/>
        <end position="239"/>
    </location>
</feature>
<name>A0A9P6GUD2_9PLEO</name>
<organism evidence="2 3">
    <name type="scientific">Paraphaeosphaeria minitans</name>
    <dbReference type="NCBI Taxonomy" id="565426"/>
    <lineage>
        <taxon>Eukaryota</taxon>
        <taxon>Fungi</taxon>
        <taxon>Dikarya</taxon>
        <taxon>Ascomycota</taxon>
        <taxon>Pezizomycotina</taxon>
        <taxon>Dothideomycetes</taxon>
        <taxon>Pleosporomycetidae</taxon>
        <taxon>Pleosporales</taxon>
        <taxon>Massarineae</taxon>
        <taxon>Didymosphaeriaceae</taxon>
        <taxon>Paraphaeosphaeria</taxon>
    </lineage>
</organism>
<comment type="caution">
    <text evidence="2">The sequence shown here is derived from an EMBL/GenBank/DDBJ whole genome shotgun (WGS) entry which is preliminary data.</text>
</comment>
<feature type="region of interest" description="Disordered" evidence="1">
    <location>
        <begin position="222"/>
        <end position="242"/>
    </location>
</feature>
<evidence type="ECO:0000313" key="2">
    <source>
        <dbReference type="EMBL" id="KAF9741708.1"/>
    </source>
</evidence>
<reference evidence="2" key="1">
    <citation type="journal article" date="2020" name="Mol. Plant Microbe Interact.">
        <title>Genome Sequence of the Biocontrol Agent Coniothyrium minitans strain Conio (IMI 134523).</title>
        <authorList>
            <person name="Patel D."/>
            <person name="Shittu T.A."/>
            <person name="Baroncelli R."/>
            <person name="Muthumeenakshi S."/>
            <person name="Osborne T.H."/>
            <person name="Janganan T.K."/>
            <person name="Sreenivasaprasad S."/>
        </authorList>
    </citation>
    <scope>NUCLEOTIDE SEQUENCE</scope>
    <source>
        <strain evidence="2">Conio</strain>
    </source>
</reference>
<gene>
    <name evidence="2" type="ORF">PMIN01_01247</name>
</gene>